<name>D1AJA8_SEBTE</name>
<organism evidence="2 3">
    <name type="scientific">Sebaldella termitidis (strain ATCC 33386 / NCTC 11300)</name>
    <dbReference type="NCBI Taxonomy" id="526218"/>
    <lineage>
        <taxon>Bacteria</taxon>
        <taxon>Fusobacteriati</taxon>
        <taxon>Fusobacteriota</taxon>
        <taxon>Fusobacteriia</taxon>
        <taxon>Fusobacteriales</taxon>
        <taxon>Leptotrichiaceae</taxon>
        <taxon>Sebaldella</taxon>
    </lineage>
</organism>
<dbReference type="KEGG" id="str:Sterm_1940"/>
<evidence type="ECO:0000256" key="1">
    <source>
        <dbReference type="SAM" id="SignalP"/>
    </source>
</evidence>
<protein>
    <recommendedName>
        <fullName evidence="4">Lipoprotein</fullName>
    </recommendedName>
</protein>
<proteinExistence type="predicted"/>
<keyword evidence="3" id="KW-1185">Reference proteome</keyword>
<dbReference type="AlphaFoldDB" id="D1AJA8"/>
<dbReference type="Proteomes" id="UP000000845">
    <property type="component" value="Chromosome"/>
</dbReference>
<dbReference type="EMBL" id="CP001739">
    <property type="protein sequence ID" value="ACZ08796.1"/>
    <property type="molecule type" value="Genomic_DNA"/>
</dbReference>
<evidence type="ECO:0008006" key="4">
    <source>
        <dbReference type="Google" id="ProtNLM"/>
    </source>
</evidence>
<feature type="chain" id="PRO_5003020847" description="Lipoprotein" evidence="1">
    <location>
        <begin position="21"/>
        <end position="192"/>
    </location>
</feature>
<dbReference type="PROSITE" id="PS51257">
    <property type="entry name" value="PROKAR_LIPOPROTEIN"/>
    <property type="match status" value="1"/>
</dbReference>
<sequence length="192" mass="21107">MRRLLLLVILFGCMSVINLAAGCNAQICTCPGGGYVTYGQYCPVNTPSYSAPPDAPPVDMYYFILDIKNNSYQLVDLKTKNFLTALDRSLSCDRSTQVCTVVSIREYLAVVVSEDNRLFIGKADAFYKGTGKKAEKAAIDDCKKGKEANGNGVMGDGIKGKKCRLIRLFSPNFKLENIETKQKYDLKVTGSL</sequence>
<dbReference type="HOGENOM" id="CLU_1414292_0_0_0"/>
<reference evidence="3" key="1">
    <citation type="submission" date="2009-09" db="EMBL/GenBank/DDBJ databases">
        <title>The complete chromosome of Sebaldella termitidis ATCC 33386.</title>
        <authorList>
            <consortium name="US DOE Joint Genome Institute (JGI-PGF)"/>
            <person name="Lucas S."/>
            <person name="Copeland A."/>
            <person name="Lapidus A."/>
            <person name="Glavina del Rio T."/>
            <person name="Dalin E."/>
            <person name="Tice H."/>
            <person name="Bruce D."/>
            <person name="Goodwin L."/>
            <person name="Pitluck S."/>
            <person name="Kyrpides N."/>
            <person name="Mavromatis K."/>
            <person name="Ivanova N."/>
            <person name="Mikhailova N."/>
            <person name="Sims D."/>
            <person name="Meincke L."/>
            <person name="Brettin T."/>
            <person name="Detter J.C."/>
            <person name="Han C."/>
            <person name="Larimer F."/>
            <person name="Land M."/>
            <person name="Hauser L."/>
            <person name="Markowitz V."/>
            <person name="Cheng J.F."/>
            <person name="Hugenholtz P."/>
            <person name="Woyke T."/>
            <person name="Wu D."/>
            <person name="Eisen J.A."/>
        </authorList>
    </citation>
    <scope>NUCLEOTIDE SEQUENCE [LARGE SCALE GENOMIC DNA]</scope>
    <source>
        <strain evidence="3">ATCC 33386 / NCTC 11300</strain>
    </source>
</reference>
<evidence type="ECO:0000313" key="3">
    <source>
        <dbReference type="Proteomes" id="UP000000845"/>
    </source>
</evidence>
<keyword evidence="1" id="KW-0732">Signal</keyword>
<evidence type="ECO:0000313" key="2">
    <source>
        <dbReference type="EMBL" id="ACZ08796.1"/>
    </source>
</evidence>
<gene>
    <name evidence="2" type="ordered locus">Sterm_1940</name>
</gene>
<accession>D1AJA8</accession>
<dbReference type="RefSeq" id="WP_012861390.1">
    <property type="nucleotide sequence ID" value="NC_013517.1"/>
</dbReference>
<reference evidence="2 3" key="2">
    <citation type="journal article" date="2010" name="Stand. Genomic Sci.">
        <title>Complete genome sequence of Sebaldella termitidis type strain (NCTC 11300).</title>
        <authorList>
            <person name="Harmon-Smith M."/>
            <person name="Celia L."/>
            <person name="Chertkov O."/>
            <person name="Lapidus A."/>
            <person name="Copeland A."/>
            <person name="Glavina Del Rio T."/>
            <person name="Nolan M."/>
            <person name="Lucas S."/>
            <person name="Tice H."/>
            <person name="Cheng J.F."/>
            <person name="Han C."/>
            <person name="Detter J.C."/>
            <person name="Bruce D."/>
            <person name="Goodwin L."/>
            <person name="Pitluck S."/>
            <person name="Pati A."/>
            <person name="Liolios K."/>
            <person name="Ivanova N."/>
            <person name="Mavromatis K."/>
            <person name="Mikhailova N."/>
            <person name="Chen A."/>
            <person name="Palaniappan K."/>
            <person name="Land M."/>
            <person name="Hauser L."/>
            <person name="Chang Y.J."/>
            <person name="Jeffries C.D."/>
            <person name="Brettin T."/>
            <person name="Goker M."/>
            <person name="Beck B."/>
            <person name="Bristow J."/>
            <person name="Eisen J.A."/>
            <person name="Markowitz V."/>
            <person name="Hugenholtz P."/>
            <person name="Kyrpides N.C."/>
            <person name="Klenk H.P."/>
            <person name="Chen F."/>
        </authorList>
    </citation>
    <scope>NUCLEOTIDE SEQUENCE [LARGE SCALE GENOMIC DNA]</scope>
    <source>
        <strain evidence="3">ATCC 33386 / NCTC 11300</strain>
    </source>
</reference>
<feature type="signal peptide" evidence="1">
    <location>
        <begin position="1"/>
        <end position="20"/>
    </location>
</feature>